<dbReference type="AlphaFoldDB" id="A0AAD9F5H8"/>
<dbReference type="Proteomes" id="UP001228049">
    <property type="component" value="Unassembled WGS sequence"/>
</dbReference>
<feature type="non-terminal residue" evidence="1">
    <location>
        <position position="1"/>
    </location>
</feature>
<name>A0AAD9F5H8_DISEL</name>
<comment type="caution">
    <text evidence="1">The sequence shown here is derived from an EMBL/GenBank/DDBJ whole genome shotgun (WGS) entry which is preliminary data.</text>
</comment>
<keyword evidence="2" id="KW-1185">Reference proteome</keyword>
<accession>A0AAD9F5H8</accession>
<evidence type="ECO:0000313" key="2">
    <source>
        <dbReference type="Proteomes" id="UP001228049"/>
    </source>
</evidence>
<proteinExistence type="predicted"/>
<protein>
    <submittedName>
        <fullName evidence="1">ADP-L-glycero-D-manno-heptose-6-epimerase</fullName>
    </submittedName>
</protein>
<dbReference type="EMBL" id="JASDAP010000011">
    <property type="protein sequence ID" value="KAK1893568.1"/>
    <property type="molecule type" value="Genomic_DNA"/>
</dbReference>
<sequence>VFRLSGETEMSECQRVLAAQSLTQSEQHVALGTAYTYIRKGACGDLQPGSPCLHSGSAGVHMIKQGTQETERRSESSGTCSEATTTLSLPFLDKYHQWKQKSQTCPGELHQHLFLQLRLMTECHSWIELEWGHQREVCSNLSVTPISKSAA</sequence>
<organism evidence="1 2">
    <name type="scientific">Dissostichus eleginoides</name>
    <name type="common">Patagonian toothfish</name>
    <name type="synonym">Dissostichus amissus</name>
    <dbReference type="NCBI Taxonomy" id="100907"/>
    <lineage>
        <taxon>Eukaryota</taxon>
        <taxon>Metazoa</taxon>
        <taxon>Chordata</taxon>
        <taxon>Craniata</taxon>
        <taxon>Vertebrata</taxon>
        <taxon>Euteleostomi</taxon>
        <taxon>Actinopterygii</taxon>
        <taxon>Neopterygii</taxon>
        <taxon>Teleostei</taxon>
        <taxon>Neoteleostei</taxon>
        <taxon>Acanthomorphata</taxon>
        <taxon>Eupercaria</taxon>
        <taxon>Perciformes</taxon>
        <taxon>Notothenioidei</taxon>
        <taxon>Nototheniidae</taxon>
        <taxon>Dissostichus</taxon>
    </lineage>
</organism>
<gene>
    <name evidence="1" type="ORF">KUDE01_019032</name>
</gene>
<evidence type="ECO:0000313" key="1">
    <source>
        <dbReference type="EMBL" id="KAK1893568.1"/>
    </source>
</evidence>
<reference evidence="1" key="1">
    <citation type="submission" date="2023-04" db="EMBL/GenBank/DDBJ databases">
        <title>Chromosome-level genome of Chaenocephalus aceratus.</title>
        <authorList>
            <person name="Park H."/>
        </authorList>
    </citation>
    <scope>NUCLEOTIDE SEQUENCE</scope>
    <source>
        <strain evidence="1">DE</strain>
        <tissue evidence="1">Muscle</tissue>
    </source>
</reference>
<feature type="non-terminal residue" evidence="1">
    <location>
        <position position="151"/>
    </location>
</feature>